<organism evidence="2 3">
    <name type="scientific">Oculimacula yallundae</name>
    <dbReference type="NCBI Taxonomy" id="86028"/>
    <lineage>
        <taxon>Eukaryota</taxon>
        <taxon>Fungi</taxon>
        <taxon>Dikarya</taxon>
        <taxon>Ascomycota</taxon>
        <taxon>Pezizomycotina</taxon>
        <taxon>Leotiomycetes</taxon>
        <taxon>Helotiales</taxon>
        <taxon>Ploettnerulaceae</taxon>
        <taxon>Oculimacula</taxon>
    </lineage>
</organism>
<name>A0ABR4CCA9_9HELO</name>
<keyword evidence="1" id="KW-0812">Transmembrane</keyword>
<feature type="transmembrane region" description="Helical" evidence="1">
    <location>
        <begin position="43"/>
        <end position="61"/>
    </location>
</feature>
<keyword evidence="1" id="KW-0472">Membrane</keyword>
<proteinExistence type="predicted"/>
<evidence type="ECO:0000313" key="2">
    <source>
        <dbReference type="EMBL" id="KAL2067560.1"/>
    </source>
</evidence>
<dbReference type="Proteomes" id="UP001595075">
    <property type="component" value="Unassembled WGS sequence"/>
</dbReference>
<keyword evidence="1" id="KW-1133">Transmembrane helix</keyword>
<evidence type="ECO:0000256" key="1">
    <source>
        <dbReference type="SAM" id="Phobius"/>
    </source>
</evidence>
<dbReference type="EMBL" id="JAZHXI010000010">
    <property type="protein sequence ID" value="KAL2067560.1"/>
    <property type="molecule type" value="Genomic_DNA"/>
</dbReference>
<sequence length="97" mass="10628">MAPPQPSPNAPLVVPSLPNAAELKMAAQSVSDSLTGTVGGPRHAPAFLFIVLVLGLVSWYARRVRGQKSQNSPKFQRSEKTFEIVGRQWTKQKMRAD</sequence>
<gene>
    <name evidence="2" type="ORF">VTL71DRAFT_1985</name>
</gene>
<keyword evidence="3" id="KW-1185">Reference proteome</keyword>
<protein>
    <submittedName>
        <fullName evidence="2">Uncharacterized protein</fullName>
    </submittedName>
</protein>
<accession>A0ABR4CCA9</accession>
<comment type="caution">
    <text evidence="2">The sequence shown here is derived from an EMBL/GenBank/DDBJ whole genome shotgun (WGS) entry which is preliminary data.</text>
</comment>
<reference evidence="2 3" key="1">
    <citation type="journal article" date="2024" name="Commun. Biol.">
        <title>Comparative genomic analysis of thermophilic fungi reveals convergent evolutionary adaptations and gene losses.</title>
        <authorList>
            <person name="Steindorff A.S."/>
            <person name="Aguilar-Pontes M.V."/>
            <person name="Robinson A.J."/>
            <person name="Andreopoulos B."/>
            <person name="LaButti K."/>
            <person name="Kuo A."/>
            <person name="Mondo S."/>
            <person name="Riley R."/>
            <person name="Otillar R."/>
            <person name="Haridas S."/>
            <person name="Lipzen A."/>
            <person name="Grimwood J."/>
            <person name="Schmutz J."/>
            <person name="Clum A."/>
            <person name="Reid I.D."/>
            <person name="Moisan M.C."/>
            <person name="Butler G."/>
            <person name="Nguyen T.T.M."/>
            <person name="Dewar K."/>
            <person name="Conant G."/>
            <person name="Drula E."/>
            <person name="Henrissat B."/>
            <person name="Hansel C."/>
            <person name="Singer S."/>
            <person name="Hutchinson M.I."/>
            <person name="de Vries R.P."/>
            <person name="Natvig D.O."/>
            <person name="Powell A.J."/>
            <person name="Tsang A."/>
            <person name="Grigoriev I.V."/>
        </authorList>
    </citation>
    <scope>NUCLEOTIDE SEQUENCE [LARGE SCALE GENOMIC DNA]</scope>
    <source>
        <strain evidence="2 3">CBS 494.80</strain>
    </source>
</reference>
<evidence type="ECO:0000313" key="3">
    <source>
        <dbReference type="Proteomes" id="UP001595075"/>
    </source>
</evidence>